<comment type="caution">
    <text evidence="7">Lacks conserved residue(s) required for the propagation of feature annotation.</text>
</comment>
<evidence type="ECO:0000256" key="2">
    <source>
        <dbReference type="ARBA" id="ARBA00022695"/>
    </source>
</evidence>
<dbReference type="CDD" id="cd04899">
    <property type="entry name" value="ACT_ACR-UUR-like_2"/>
    <property type="match status" value="1"/>
</dbReference>
<dbReference type="Pfam" id="PF01966">
    <property type="entry name" value="HD"/>
    <property type="match status" value="1"/>
</dbReference>
<keyword evidence="11" id="KW-1185">Reference proteome</keyword>
<evidence type="ECO:0000256" key="3">
    <source>
        <dbReference type="ARBA" id="ARBA00022737"/>
    </source>
</evidence>
<dbReference type="SUPFAM" id="SSF55021">
    <property type="entry name" value="ACT-like"/>
    <property type="match status" value="2"/>
</dbReference>
<comment type="activity regulation">
    <text evidence="7">Uridylyltransferase (UTase) activity is inhibited by glutamine, while glutamine activates uridylyl-removing (UR) activity.</text>
</comment>
<evidence type="ECO:0000256" key="1">
    <source>
        <dbReference type="ARBA" id="ARBA00022679"/>
    </source>
</evidence>
<keyword evidence="5 7" id="KW-0460">Magnesium</keyword>
<dbReference type="InterPro" id="IPR002912">
    <property type="entry name" value="ACT_dom"/>
</dbReference>
<keyword evidence="3" id="KW-0677">Repeat</keyword>
<evidence type="ECO:0000313" key="11">
    <source>
        <dbReference type="Proteomes" id="UP000315017"/>
    </source>
</evidence>
<comment type="function">
    <text evidence="7">Modifies, by uridylylation and deuridylylation, the PII regulatory proteins (GlnB and homologs), in response to the nitrogen status of the cell that GlnD senses through the glutamine level. Under low glutamine levels, catalyzes the conversion of the PII proteins and UTP to PII-UMP and PPi, while under higher glutamine levels, GlnD hydrolyzes PII-UMP to PII and UMP (deuridylylation). Thus, controls uridylylation state and activity of the PII proteins, and plays an important role in the regulation of nitrogen metabolism.</text>
</comment>
<dbReference type="Gene3D" id="1.20.120.330">
    <property type="entry name" value="Nucleotidyltransferases domain 2"/>
    <property type="match status" value="1"/>
</dbReference>
<name>A0A517YG76_9BACT</name>
<dbReference type="InterPro" id="IPR006674">
    <property type="entry name" value="HD_domain"/>
</dbReference>
<dbReference type="InterPro" id="IPR013546">
    <property type="entry name" value="PII_UdlTrfase/GS_AdlTrfase"/>
</dbReference>
<comment type="catalytic activity">
    <reaction evidence="7">
        <text>[protein-PII]-uridylyl-L-tyrosine + H2O = [protein-PII]-L-tyrosine + UMP + H(+)</text>
        <dbReference type="Rhea" id="RHEA:48600"/>
        <dbReference type="Rhea" id="RHEA-COMP:12147"/>
        <dbReference type="Rhea" id="RHEA-COMP:12148"/>
        <dbReference type="ChEBI" id="CHEBI:15377"/>
        <dbReference type="ChEBI" id="CHEBI:15378"/>
        <dbReference type="ChEBI" id="CHEBI:46858"/>
        <dbReference type="ChEBI" id="CHEBI:57865"/>
        <dbReference type="ChEBI" id="CHEBI:90602"/>
    </reaction>
</comment>
<dbReference type="CDD" id="cd05401">
    <property type="entry name" value="NT_GlnE_GlnD_like"/>
    <property type="match status" value="1"/>
</dbReference>
<dbReference type="InterPro" id="IPR010043">
    <property type="entry name" value="UTase/UR"/>
</dbReference>
<keyword evidence="2 7" id="KW-0548">Nucleotidyltransferase</keyword>
<gene>
    <name evidence="7 10" type="primary">glnD</name>
    <name evidence="10" type="ORF">ETAA8_42990</name>
</gene>
<dbReference type="Gene3D" id="3.30.460.10">
    <property type="entry name" value="Beta Polymerase, domain 2"/>
    <property type="match status" value="1"/>
</dbReference>
<evidence type="ECO:0000313" key="10">
    <source>
        <dbReference type="EMBL" id="QDU29192.1"/>
    </source>
</evidence>
<dbReference type="SUPFAM" id="SSF81301">
    <property type="entry name" value="Nucleotidyltransferase"/>
    <property type="match status" value="1"/>
</dbReference>
<dbReference type="RefSeq" id="WP_145092660.1">
    <property type="nucleotide sequence ID" value="NZ_CP036274.1"/>
</dbReference>
<feature type="region of interest" description="Uridylyltransferase" evidence="7">
    <location>
        <begin position="1"/>
        <end position="338"/>
    </location>
</feature>
<dbReference type="NCBIfam" id="TIGR01693">
    <property type="entry name" value="UTase_glnD"/>
    <property type="match status" value="1"/>
</dbReference>
<dbReference type="CDD" id="cd04900">
    <property type="entry name" value="ACT_UUR-like_1"/>
    <property type="match status" value="1"/>
</dbReference>
<keyword evidence="4 7" id="KW-0378">Hydrolase</keyword>
<comment type="domain">
    <text evidence="7">Has four distinct domains: an N-terminal nucleotidyltransferase (NT) domain responsible for UTase activity, a central HD domain that encodes UR activity, and two C-terminal ACT domains that seem to have a role in glutamine sensing.</text>
</comment>
<evidence type="ECO:0000256" key="6">
    <source>
        <dbReference type="ARBA" id="ARBA00023268"/>
    </source>
</evidence>
<evidence type="ECO:0000259" key="8">
    <source>
        <dbReference type="PROSITE" id="PS51671"/>
    </source>
</evidence>
<dbReference type="OrthoDB" id="9758038at2"/>
<dbReference type="PROSITE" id="PS51671">
    <property type="entry name" value="ACT"/>
    <property type="match status" value="2"/>
</dbReference>
<dbReference type="PROSITE" id="PS51831">
    <property type="entry name" value="HD"/>
    <property type="match status" value="1"/>
</dbReference>
<dbReference type="PIRSF" id="PIRSF006288">
    <property type="entry name" value="PII_uridyltransf"/>
    <property type="match status" value="1"/>
</dbReference>
<dbReference type="Gene3D" id="1.10.3090.10">
    <property type="entry name" value="cca-adding enzyme, domain 2"/>
    <property type="match status" value="1"/>
</dbReference>
<evidence type="ECO:0000256" key="7">
    <source>
        <dbReference type="HAMAP-Rule" id="MF_00277"/>
    </source>
</evidence>
<comment type="similarity">
    <text evidence="7">Belongs to the GlnD family.</text>
</comment>
<dbReference type="InterPro" id="IPR043519">
    <property type="entry name" value="NT_sf"/>
</dbReference>
<evidence type="ECO:0000256" key="5">
    <source>
        <dbReference type="ARBA" id="ARBA00022842"/>
    </source>
</evidence>
<dbReference type="PANTHER" id="PTHR47320">
    <property type="entry name" value="BIFUNCTIONAL URIDYLYLTRANSFERASE/URIDYLYL-REMOVING ENZYME"/>
    <property type="match status" value="1"/>
</dbReference>
<proteinExistence type="inferred from homology"/>
<dbReference type="EC" id="3.1.4.-" evidence="7"/>
<dbReference type="CDD" id="cd00077">
    <property type="entry name" value="HDc"/>
    <property type="match status" value="1"/>
</dbReference>
<dbReference type="GO" id="GO:0006808">
    <property type="term" value="P:regulation of nitrogen utilization"/>
    <property type="evidence" value="ECO:0007669"/>
    <property type="project" value="UniProtKB-UniRule"/>
</dbReference>
<reference evidence="10 11" key="1">
    <citation type="submission" date="2019-02" db="EMBL/GenBank/DDBJ databases">
        <title>Deep-cultivation of Planctomycetes and their phenomic and genomic characterization uncovers novel biology.</title>
        <authorList>
            <person name="Wiegand S."/>
            <person name="Jogler M."/>
            <person name="Boedeker C."/>
            <person name="Pinto D."/>
            <person name="Vollmers J."/>
            <person name="Rivas-Marin E."/>
            <person name="Kohn T."/>
            <person name="Peeters S.H."/>
            <person name="Heuer A."/>
            <person name="Rast P."/>
            <person name="Oberbeckmann S."/>
            <person name="Bunk B."/>
            <person name="Jeske O."/>
            <person name="Meyerdierks A."/>
            <person name="Storesund J.E."/>
            <person name="Kallscheuer N."/>
            <person name="Luecker S."/>
            <person name="Lage O.M."/>
            <person name="Pohl T."/>
            <person name="Merkel B.J."/>
            <person name="Hornburger P."/>
            <person name="Mueller R.-W."/>
            <person name="Bruemmer F."/>
            <person name="Labrenz M."/>
            <person name="Spormann A.M."/>
            <person name="Op den Camp H."/>
            <person name="Overmann J."/>
            <person name="Amann R."/>
            <person name="Jetten M.S.M."/>
            <person name="Mascher T."/>
            <person name="Medema M.H."/>
            <person name="Devos D.P."/>
            <person name="Kaster A.-K."/>
            <person name="Ovreas L."/>
            <person name="Rohde M."/>
            <person name="Galperin M.Y."/>
            <person name="Jogler C."/>
        </authorList>
    </citation>
    <scope>NUCLEOTIDE SEQUENCE [LARGE SCALE GENOMIC DNA]</scope>
    <source>
        <strain evidence="10 11">ETA_A8</strain>
    </source>
</reference>
<dbReference type="EMBL" id="CP036274">
    <property type="protein sequence ID" value="QDU29192.1"/>
    <property type="molecule type" value="Genomic_DNA"/>
</dbReference>
<dbReference type="GO" id="GO:0008081">
    <property type="term" value="F:phosphoric diester hydrolase activity"/>
    <property type="evidence" value="ECO:0007669"/>
    <property type="project" value="UniProtKB-UniRule"/>
</dbReference>
<sequence>MSSGLRLHPAVIAAKERLTEVRSKLRSQHESGSLGVQVCTHFAESLDEVVLDLFHAAVADLDEPLRQLAVAESCVVAHSGFGRREMAPFSDIDVMFLHRAADEERLAPLVRRFSQHLYDTGMEVGFAARHPKQALQLARQDATIFTALSEARLVTGNTELFEDFRQKYSRQARWHWPALLHTLETARKEERSKFGETVFLLEPNIKRSRGALRDIQLIRWVGFTRYGESDPEALMRAGVLTKEEFKRLRNARDFLLWLRNDLHFQADKANDLLERHEQLRVAERRKYPKQEGLLPVEQFMREYFTHTSAVREIAGNVCANAAPRQWWRILTDPLFSHQFEGDYRIGPNTIYATGRGLKKLRGDTSQVLRLLDVANLYNKRVDQKTWQAIRLSMATQPPVDATEPVPDDVAKRFLSLLSTPGQLGASLRRLHELRVLDRIIPAMSHARGLLQFNAYHRYTVDEHSLRTVEAVASFQQHPGTPGQVYRSLHDKRILHLAALIHDLGKGYVEDHSELGSRQAIQLGKRLRLPLFETEQLSLLVLKHLRMSHLAQQHDINNAQVIVPFAAEVGSPEMLKMLYILTLADLTAVGPGVLNDWKQQLLTDLYEHTLTLISSESPAAQAKQRQKAQREELLLLAERYPDQPWWQEQIANLPSCCLFAGPSEQVIGELDRLRNLPHHQAMAWGRYIPQRDVVEYTVGTYEEITPGIFHRLTGTLTSLRQQILSAEINTLRRGLVLDRFYVQDQDATGAPSTQRMDEVSQALESALKNPSDKPPVFRKLWHERKQEQQAVVKHLPTRVTFDNTTAENSTILAVFAYDRMGLLYTITRTLFDVNLSVSISRIGTHLDQVVDVFYVTDRERGGKITDPGYLAHIHERLLAEIENLEQGAP</sequence>
<dbReference type="KEGG" id="aagg:ETAA8_42990"/>
<dbReference type="EC" id="2.7.7.59" evidence="7"/>
<feature type="domain" description="ACT" evidence="8">
    <location>
        <begin position="810"/>
        <end position="888"/>
    </location>
</feature>
<feature type="domain" description="ACT" evidence="8">
    <location>
        <begin position="696"/>
        <end position="778"/>
    </location>
</feature>
<feature type="domain" description="HD" evidence="9">
    <location>
        <begin position="460"/>
        <end position="589"/>
    </location>
</feature>
<evidence type="ECO:0000256" key="4">
    <source>
        <dbReference type="ARBA" id="ARBA00022801"/>
    </source>
</evidence>
<evidence type="ECO:0000259" key="9">
    <source>
        <dbReference type="PROSITE" id="PS51831"/>
    </source>
</evidence>
<dbReference type="Pfam" id="PF24931">
    <property type="entry name" value="ACT_ACR9_3rd"/>
    <property type="match status" value="1"/>
</dbReference>
<dbReference type="SMART" id="SM00471">
    <property type="entry name" value="HDc"/>
    <property type="match status" value="1"/>
</dbReference>
<keyword evidence="1 7" id="KW-0808">Transferase</keyword>
<dbReference type="InterPro" id="IPR045865">
    <property type="entry name" value="ACT-like_dom_sf"/>
</dbReference>
<keyword evidence="6 7" id="KW-0511">Multifunctional enzyme</keyword>
<comment type="catalytic activity">
    <reaction evidence="7">
        <text>[protein-PII]-L-tyrosine + UTP = [protein-PII]-uridylyl-L-tyrosine + diphosphate</text>
        <dbReference type="Rhea" id="RHEA:13673"/>
        <dbReference type="Rhea" id="RHEA-COMP:12147"/>
        <dbReference type="Rhea" id="RHEA-COMP:12148"/>
        <dbReference type="ChEBI" id="CHEBI:33019"/>
        <dbReference type="ChEBI" id="CHEBI:46398"/>
        <dbReference type="ChEBI" id="CHEBI:46858"/>
        <dbReference type="ChEBI" id="CHEBI:90602"/>
        <dbReference type="EC" id="2.7.7.59"/>
    </reaction>
</comment>
<dbReference type="Pfam" id="PF08335">
    <property type="entry name" value="GlnD_UR_UTase"/>
    <property type="match status" value="1"/>
</dbReference>
<accession>A0A517YG76</accession>
<dbReference type="SUPFAM" id="SSF81593">
    <property type="entry name" value="Nucleotidyltransferase substrate binding subunit/domain"/>
    <property type="match status" value="1"/>
</dbReference>
<comment type="cofactor">
    <cofactor evidence="7">
        <name>Mg(2+)</name>
        <dbReference type="ChEBI" id="CHEBI:18420"/>
    </cofactor>
</comment>
<dbReference type="HAMAP" id="MF_00277">
    <property type="entry name" value="PII_uridylyl_transf"/>
    <property type="match status" value="1"/>
</dbReference>
<dbReference type="GO" id="GO:0008773">
    <property type="term" value="F:[protein-PII] uridylyltransferase activity"/>
    <property type="evidence" value="ECO:0007669"/>
    <property type="project" value="UniProtKB-UniRule"/>
</dbReference>
<dbReference type="AlphaFoldDB" id="A0A517YG76"/>
<dbReference type="Proteomes" id="UP000315017">
    <property type="component" value="Chromosome"/>
</dbReference>
<organism evidence="10 11">
    <name type="scientific">Anatilimnocola aggregata</name>
    <dbReference type="NCBI Taxonomy" id="2528021"/>
    <lineage>
        <taxon>Bacteria</taxon>
        <taxon>Pseudomonadati</taxon>
        <taxon>Planctomycetota</taxon>
        <taxon>Planctomycetia</taxon>
        <taxon>Pirellulales</taxon>
        <taxon>Pirellulaceae</taxon>
        <taxon>Anatilimnocola</taxon>
    </lineage>
</organism>
<dbReference type="SUPFAM" id="SSF109604">
    <property type="entry name" value="HD-domain/PDEase-like"/>
    <property type="match status" value="1"/>
</dbReference>
<dbReference type="InterPro" id="IPR003607">
    <property type="entry name" value="HD/PDEase_dom"/>
</dbReference>
<protein>
    <recommendedName>
        <fullName evidence="7">Bifunctional uridylyltransferase/uridylyl-removing enzyme</fullName>
        <shortName evidence="7">UTase/UR</shortName>
    </recommendedName>
    <alternativeName>
        <fullName evidence="7">Bifunctional [protein-PII] modification enzyme</fullName>
    </alternativeName>
    <alternativeName>
        <fullName evidence="7">Bifunctional nitrogen sensor protein</fullName>
    </alternativeName>
    <domain>
        <recommendedName>
            <fullName evidence="7">[Protein-PII] uridylyltransferase</fullName>
            <shortName evidence="7">PII uridylyltransferase</shortName>
            <shortName evidence="7">UTase</shortName>
            <ecNumber evidence="7">2.7.7.59</ecNumber>
        </recommendedName>
    </domain>
    <domain>
        <recommendedName>
            <fullName evidence="7">[Protein-PII]-UMP uridylyl-removing enzyme</fullName>
            <shortName evidence="7">UR</shortName>
            <ecNumber evidence="7">3.1.4.-</ecNumber>
        </recommendedName>
    </domain>
</protein>
<dbReference type="PANTHER" id="PTHR47320:SF1">
    <property type="entry name" value="BIFUNCTIONAL URIDYLYLTRANSFERASE_URIDYLYL-REMOVING ENZYME"/>
    <property type="match status" value="1"/>
</dbReference>